<dbReference type="RefSeq" id="WP_317548630.1">
    <property type="nucleotide sequence ID" value="NZ_JAWLKE010000005.1"/>
</dbReference>
<evidence type="ECO:0000313" key="1">
    <source>
        <dbReference type="EMBL" id="MDV6231777.1"/>
    </source>
</evidence>
<evidence type="ECO:0000313" key="2">
    <source>
        <dbReference type="Proteomes" id="UP001185899"/>
    </source>
</evidence>
<dbReference type="Proteomes" id="UP001185899">
    <property type="component" value="Unassembled WGS sequence"/>
</dbReference>
<organism evidence="1 2">
    <name type="scientific">Rhodococcus cercidiphylli</name>
    <dbReference type="NCBI Taxonomy" id="489916"/>
    <lineage>
        <taxon>Bacteria</taxon>
        <taxon>Bacillati</taxon>
        <taxon>Actinomycetota</taxon>
        <taxon>Actinomycetes</taxon>
        <taxon>Mycobacteriales</taxon>
        <taxon>Nocardiaceae</taxon>
        <taxon>Rhodococcus</taxon>
    </lineage>
</organism>
<sequence length="86" mass="9294">MYVLPQQSEQLRYADSGSHQQVHLILEVSTGLRAVLAAHHTLGIDRLVSAVQIHGGANVALFVDVAEFHLLVDAGNAAVRALQEQQ</sequence>
<gene>
    <name evidence="1" type="ORF">R3P95_14570</name>
</gene>
<accession>A0ABU4AZV3</accession>
<proteinExistence type="predicted"/>
<keyword evidence="2" id="KW-1185">Reference proteome</keyword>
<protein>
    <submittedName>
        <fullName evidence="1">Uncharacterized protein</fullName>
    </submittedName>
</protein>
<dbReference type="EMBL" id="JAWLKE010000005">
    <property type="protein sequence ID" value="MDV6231777.1"/>
    <property type="molecule type" value="Genomic_DNA"/>
</dbReference>
<comment type="caution">
    <text evidence="1">The sequence shown here is derived from an EMBL/GenBank/DDBJ whole genome shotgun (WGS) entry which is preliminary data.</text>
</comment>
<name>A0ABU4AZV3_9NOCA</name>
<reference evidence="1 2" key="1">
    <citation type="submission" date="2023-10" db="EMBL/GenBank/DDBJ databases">
        <title>Development of a sustainable strategy for remediation of hydrocarbon-contaminated territories based on the waste exchange concept.</title>
        <authorList>
            <person name="Krivoruchko A."/>
        </authorList>
    </citation>
    <scope>NUCLEOTIDE SEQUENCE [LARGE SCALE GENOMIC DNA]</scope>
    <source>
        <strain evidence="1 2">IEGM 1322</strain>
    </source>
</reference>